<dbReference type="PANTHER" id="PTHR11802">
    <property type="entry name" value="SERINE PROTEASE FAMILY S10 SERINE CARBOXYPEPTIDASE"/>
    <property type="match status" value="1"/>
</dbReference>
<organism evidence="2 3">
    <name type="scientific">Rubus argutus</name>
    <name type="common">Southern blackberry</name>
    <dbReference type="NCBI Taxonomy" id="59490"/>
    <lineage>
        <taxon>Eukaryota</taxon>
        <taxon>Viridiplantae</taxon>
        <taxon>Streptophyta</taxon>
        <taxon>Embryophyta</taxon>
        <taxon>Tracheophyta</taxon>
        <taxon>Spermatophyta</taxon>
        <taxon>Magnoliopsida</taxon>
        <taxon>eudicotyledons</taxon>
        <taxon>Gunneridae</taxon>
        <taxon>Pentapetalae</taxon>
        <taxon>rosids</taxon>
        <taxon>fabids</taxon>
        <taxon>Rosales</taxon>
        <taxon>Rosaceae</taxon>
        <taxon>Rosoideae</taxon>
        <taxon>Rosoideae incertae sedis</taxon>
        <taxon>Rubus</taxon>
    </lineage>
</organism>
<evidence type="ECO:0000256" key="1">
    <source>
        <dbReference type="ARBA" id="ARBA00009431"/>
    </source>
</evidence>
<proteinExistence type="inferred from homology"/>
<dbReference type="EMBL" id="JBEDUW010000002">
    <property type="protein sequence ID" value="KAK9941824.1"/>
    <property type="molecule type" value="Genomic_DNA"/>
</dbReference>
<dbReference type="GO" id="GO:0016747">
    <property type="term" value="F:acyltransferase activity, transferring groups other than amino-acyl groups"/>
    <property type="evidence" value="ECO:0007669"/>
    <property type="project" value="TreeGrafter"/>
</dbReference>
<comment type="similarity">
    <text evidence="1">Belongs to the peptidase S10 family.</text>
</comment>
<dbReference type="PANTHER" id="PTHR11802:SF347">
    <property type="entry name" value="SERINE CARBOXYPEPTIDASE-LIKE 18"/>
    <property type="match status" value="1"/>
</dbReference>
<dbReference type="InterPro" id="IPR001563">
    <property type="entry name" value="Peptidase_S10"/>
</dbReference>
<comment type="caution">
    <text evidence="2">The sequence shown here is derived from an EMBL/GenBank/DDBJ whole genome shotgun (WGS) entry which is preliminary data.</text>
</comment>
<dbReference type="InterPro" id="IPR029058">
    <property type="entry name" value="AB_hydrolase_fold"/>
</dbReference>
<dbReference type="PRINTS" id="PR00724">
    <property type="entry name" value="CRBOXYPTASEC"/>
</dbReference>
<reference evidence="2 3" key="1">
    <citation type="journal article" date="2023" name="G3 (Bethesda)">
        <title>A chromosome-length genome assembly and annotation of blackberry (Rubus argutus, cv. 'Hillquist').</title>
        <authorList>
            <person name="Bruna T."/>
            <person name="Aryal R."/>
            <person name="Dudchenko O."/>
            <person name="Sargent D.J."/>
            <person name="Mead D."/>
            <person name="Buti M."/>
            <person name="Cavallini A."/>
            <person name="Hytonen T."/>
            <person name="Andres J."/>
            <person name="Pham M."/>
            <person name="Weisz D."/>
            <person name="Mascagni F."/>
            <person name="Usai G."/>
            <person name="Natali L."/>
            <person name="Bassil N."/>
            <person name="Fernandez G.E."/>
            <person name="Lomsadze A."/>
            <person name="Armour M."/>
            <person name="Olukolu B."/>
            <person name="Poorten T."/>
            <person name="Britton C."/>
            <person name="Davik J."/>
            <person name="Ashrafi H."/>
            <person name="Aiden E.L."/>
            <person name="Borodovsky M."/>
            <person name="Worthington M."/>
        </authorList>
    </citation>
    <scope>NUCLEOTIDE SEQUENCE [LARGE SCALE GENOMIC DNA]</scope>
    <source>
        <strain evidence="2">PI 553951</strain>
    </source>
</reference>
<name>A0AAW1XYZ4_RUBAR</name>
<dbReference type="Proteomes" id="UP001457282">
    <property type="component" value="Unassembled WGS sequence"/>
</dbReference>
<evidence type="ECO:0000313" key="2">
    <source>
        <dbReference type="EMBL" id="KAK9941824.1"/>
    </source>
</evidence>
<dbReference type="GO" id="GO:0019748">
    <property type="term" value="P:secondary metabolic process"/>
    <property type="evidence" value="ECO:0007669"/>
    <property type="project" value="TreeGrafter"/>
</dbReference>
<sequence length="411" mass="46623">MEHFPSNLKPVTLRWTIWKRSSPGCSGFSALAYEIGPFSFDLRYNGSIPSIVLNPYSWTKVANIIFIDAPVGAGFSYSTTSEGYYTSDTKSAAQTYTFLRKWLYAHPTFLGNQLYIGGDSYSGLIVPILVQNILEGLEAGLRPRMELQGYLLGNPVTDSFIDVNERIPYVHRVSLISDEIYEAAKTNCSGDYVNVEINNTLCITALQKIKDCLLQINLAQILEPQCAFASGKTSELEWDLRAREASTMDRLMSESKLPELHCRGYTYVLAYKWMNDETVRAALGVRNGTVDNWMRCPKALAYYTEEITSAIAYQKNLTETGLRALIYSGDHDISVPWIATQYWIKALDVPVFDEWRPWYVSGQIAGYQVKFMNDDFRLTYVTVKGAGHTAPEYKHKETLAMFDRFLARYPI</sequence>
<dbReference type="Pfam" id="PF00450">
    <property type="entry name" value="Peptidase_S10"/>
    <property type="match status" value="1"/>
</dbReference>
<gene>
    <name evidence="2" type="ORF">M0R45_007517</name>
</gene>
<protein>
    <recommendedName>
        <fullName evidence="4">Serine carboxypeptidase-like 18</fullName>
    </recommendedName>
</protein>
<accession>A0AAW1XYZ4</accession>
<keyword evidence="3" id="KW-1185">Reference proteome</keyword>
<dbReference type="Gene3D" id="3.40.50.1820">
    <property type="entry name" value="alpha/beta hydrolase"/>
    <property type="match status" value="1"/>
</dbReference>
<dbReference type="GO" id="GO:0006508">
    <property type="term" value="P:proteolysis"/>
    <property type="evidence" value="ECO:0007669"/>
    <property type="project" value="InterPro"/>
</dbReference>
<dbReference type="AlphaFoldDB" id="A0AAW1XYZ4"/>
<dbReference type="SUPFAM" id="SSF53474">
    <property type="entry name" value="alpha/beta-Hydrolases"/>
    <property type="match status" value="1"/>
</dbReference>
<evidence type="ECO:0000313" key="3">
    <source>
        <dbReference type="Proteomes" id="UP001457282"/>
    </source>
</evidence>
<evidence type="ECO:0008006" key="4">
    <source>
        <dbReference type="Google" id="ProtNLM"/>
    </source>
</evidence>
<dbReference type="GO" id="GO:0004185">
    <property type="term" value="F:serine-type carboxypeptidase activity"/>
    <property type="evidence" value="ECO:0007669"/>
    <property type="project" value="InterPro"/>
</dbReference>